<reference evidence="11 12" key="1">
    <citation type="submission" date="2019-05" db="EMBL/GenBank/DDBJ databases">
        <title>Verrucobacter flavum gen. nov., sp. nov. a new member of the family Verrucomicrobiaceae.</title>
        <authorList>
            <person name="Szuroczki S."/>
            <person name="Abbaszade G."/>
            <person name="Szabo A."/>
            <person name="Felfoldi T."/>
            <person name="Schumann P."/>
            <person name="Boka K."/>
            <person name="Keki Z."/>
            <person name="Toumi M."/>
            <person name="Toth E."/>
        </authorList>
    </citation>
    <scope>NUCLEOTIDE SEQUENCE [LARGE SCALE GENOMIC DNA]</scope>
    <source>
        <strain evidence="11 12">MG-N-17</strain>
    </source>
</reference>
<dbReference type="Pfam" id="PF00309">
    <property type="entry name" value="Sigma54_AID"/>
    <property type="match status" value="1"/>
</dbReference>
<dbReference type="GO" id="GO:0016987">
    <property type="term" value="F:sigma factor activity"/>
    <property type="evidence" value="ECO:0007669"/>
    <property type="project" value="UniProtKB-KW"/>
</dbReference>
<dbReference type="InterPro" id="IPR007046">
    <property type="entry name" value="RNA_pol_sigma_54_core-bd"/>
</dbReference>
<dbReference type="PIRSF" id="PIRSF000774">
    <property type="entry name" value="RpoN"/>
    <property type="match status" value="1"/>
</dbReference>
<dbReference type="Pfam" id="PF04963">
    <property type="entry name" value="Sigma54_CBD"/>
    <property type="match status" value="1"/>
</dbReference>
<dbReference type="PROSITE" id="PS50044">
    <property type="entry name" value="SIGMA54_3"/>
    <property type="match status" value="1"/>
</dbReference>
<dbReference type="GO" id="GO:0000428">
    <property type="term" value="C:DNA-directed RNA polymerase complex"/>
    <property type="evidence" value="ECO:0007669"/>
    <property type="project" value="UniProtKB-KW"/>
</dbReference>
<evidence type="ECO:0000313" key="12">
    <source>
        <dbReference type="Proteomes" id="UP000306196"/>
    </source>
</evidence>
<evidence type="ECO:0000259" key="10">
    <source>
        <dbReference type="Pfam" id="PF04963"/>
    </source>
</evidence>
<dbReference type="PRINTS" id="PR00045">
    <property type="entry name" value="SIGMA54FCT"/>
</dbReference>
<sequence length="467" mass="52539">MSSQGLYQTQSQKQVIGPQMQQSLQILQAPALELQQLIQLEVAINPVLEVENNDVSLETTAQEDPDNDIRELSRLDEEWREYYAQSRAQTSPRTSEDDERHRFMMDSIVAQTTLQEHLLSQLNLSDTTDPKLLELAEFIIGNIDDDGFLHTPLEELSLRHGLPLEDLRRAKETVQSFEPAGVAAENLRECLLLQLERSGRKASLAHRIIDHHLEDLAHKRYTVLSKKLAAPPDQISRAVEIVSSLDPRPAQGFTQTHNHYVTPDIRVERHNGSGYVPVMNNTDLPQLRISNAYKDLLAQPDTGGEARSYIREKIRGAKFLIRSIAQRQQTIQRIAVEILNHQKDFFDKGPSNLKPLNMATVAEAVGVHETTVSRAIAGKYMSTPHGVFELKYFFTSGVRTEGGDDVSNTAVKNAISEIIKSEPPQKPYSDEQLVKQLLGRGIKVARRTVAKYREAMGVLPSHLRKSA</sequence>
<feature type="domain" description="RNA polymerase sigma factor 54 core-binding" evidence="10">
    <location>
        <begin position="107"/>
        <end position="293"/>
    </location>
</feature>
<dbReference type="GO" id="GO:0006352">
    <property type="term" value="P:DNA-templated transcription initiation"/>
    <property type="evidence" value="ECO:0007669"/>
    <property type="project" value="InterPro"/>
</dbReference>
<evidence type="ECO:0000256" key="7">
    <source>
        <dbReference type="ARBA" id="ARBA00023125"/>
    </source>
</evidence>
<evidence type="ECO:0000256" key="6">
    <source>
        <dbReference type="ARBA" id="ARBA00023082"/>
    </source>
</evidence>
<dbReference type="InterPro" id="IPR007634">
    <property type="entry name" value="RNA_pol_sigma_54_DNA-bd"/>
</dbReference>
<dbReference type="RefSeq" id="WP_138088046.1">
    <property type="nucleotide sequence ID" value="NZ_VAUV01000017.1"/>
</dbReference>
<dbReference type="OrthoDB" id="9814402at2"/>
<organism evidence="11 12">
    <name type="scientific">Phragmitibacter flavus</name>
    <dbReference type="NCBI Taxonomy" id="2576071"/>
    <lineage>
        <taxon>Bacteria</taxon>
        <taxon>Pseudomonadati</taxon>
        <taxon>Verrucomicrobiota</taxon>
        <taxon>Verrucomicrobiia</taxon>
        <taxon>Verrucomicrobiales</taxon>
        <taxon>Verrucomicrobiaceae</taxon>
        <taxon>Phragmitibacter</taxon>
    </lineage>
</organism>
<keyword evidence="2" id="KW-0240">DNA-directed RNA polymerase</keyword>
<dbReference type="InterPro" id="IPR038709">
    <property type="entry name" value="RpoN_core-bd_sf"/>
</dbReference>
<evidence type="ECO:0000256" key="5">
    <source>
        <dbReference type="ARBA" id="ARBA00023015"/>
    </source>
</evidence>
<comment type="similarity">
    <text evidence="1">Belongs to the sigma-54 factor family.</text>
</comment>
<dbReference type="PANTHER" id="PTHR32248:SF4">
    <property type="entry name" value="RNA POLYMERASE SIGMA-54 FACTOR"/>
    <property type="match status" value="1"/>
</dbReference>
<comment type="caution">
    <text evidence="11">The sequence shown here is derived from an EMBL/GenBank/DDBJ whole genome shotgun (WGS) entry which is preliminary data.</text>
</comment>
<keyword evidence="8" id="KW-0804">Transcription</keyword>
<keyword evidence="4" id="KW-0548">Nucleotidyltransferase</keyword>
<keyword evidence="6" id="KW-0731">Sigma factor</keyword>
<dbReference type="PROSITE" id="PS00718">
    <property type="entry name" value="SIGMA54_2"/>
    <property type="match status" value="1"/>
</dbReference>
<dbReference type="GO" id="GO:0001216">
    <property type="term" value="F:DNA-binding transcription activator activity"/>
    <property type="evidence" value="ECO:0007669"/>
    <property type="project" value="InterPro"/>
</dbReference>
<gene>
    <name evidence="11" type="primary">rpoN</name>
    <name evidence="11" type="ORF">FEM03_19840</name>
</gene>
<keyword evidence="12" id="KW-1185">Reference proteome</keyword>
<evidence type="ECO:0000256" key="8">
    <source>
        <dbReference type="ARBA" id="ARBA00023163"/>
    </source>
</evidence>
<name>A0A5R8K9C1_9BACT</name>
<dbReference type="InterPro" id="IPR000394">
    <property type="entry name" value="RNA_pol_sigma_54"/>
</dbReference>
<evidence type="ECO:0000259" key="9">
    <source>
        <dbReference type="Pfam" id="PF04552"/>
    </source>
</evidence>
<dbReference type="Gene3D" id="1.10.10.60">
    <property type="entry name" value="Homeodomain-like"/>
    <property type="match status" value="1"/>
</dbReference>
<feature type="domain" description="RNA polymerase sigma factor 54 DNA-binding" evidence="9">
    <location>
        <begin position="308"/>
        <end position="465"/>
    </location>
</feature>
<evidence type="ECO:0000256" key="3">
    <source>
        <dbReference type="ARBA" id="ARBA00022679"/>
    </source>
</evidence>
<dbReference type="Proteomes" id="UP000306196">
    <property type="component" value="Unassembled WGS sequence"/>
</dbReference>
<dbReference type="GO" id="GO:0016779">
    <property type="term" value="F:nucleotidyltransferase activity"/>
    <property type="evidence" value="ECO:0007669"/>
    <property type="project" value="UniProtKB-KW"/>
</dbReference>
<keyword evidence="5" id="KW-0805">Transcription regulation</keyword>
<dbReference type="AlphaFoldDB" id="A0A5R8K9C1"/>
<evidence type="ECO:0000256" key="4">
    <source>
        <dbReference type="ARBA" id="ARBA00022695"/>
    </source>
</evidence>
<evidence type="ECO:0000313" key="11">
    <source>
        <dbReference type="EMBL" id="TLD68916.1"/>
    </source>
</evidence>
<dbReference type="NCBIfam" id="TIGR02395">
    <property type="entry name" value="rpoN_sigma"/>
    <property type="match status" value="1"/>
</dbReference>
<keyword evidence="7" id="KW-0238">DNA-binding</keyword>
<protein>
    <submittedName>
        <fullName evidence="11">RNA polymerase factor sigma-54</fullName>
    </submittedName>
</protein>
<dbReference type="GO" id="GO:0003677">
    <property type="term" value="F:DNA binding"/>
    <property type="evidence" value="ECO:0007669"/>
    <property type="project" value="UniProtKB-KW"/>
</dbReference>
<evidence type="ECO:0000256" key="2">
    <source>
        <dbReference type="ARBA" id="ARBA00022478"/>
    </source>
</evidence>
<dbReference type="EMBL" id="VAUV01000017">
    <property type="protein sequence ID" value="TLD68916.1"/>
    <property type="molecule type" value="Genomic_DNA"/>
</dbReference>
<proteinExistence type="inferred from homology"/>
<dbReference type="Pfam" id="PF04552">
    <property type="entry name" value="Sigma54_DBD"/>
    <property type="match status" value="1"/>
</dbReference>
<keyword evidence="3" id="KW-0808">Transferase</keyword>
<dbReference type="Gene3D" id="1.10.10.1330">
    <property type="entry name" value="RNA polymerase sigma-54 factor, core-binding domain"/>
    <property type="match status" value="1"/>
</dbReference>
<dbReference type="PANTHER" id="PTHR32248">
    <property type="entry name" value="RNA POLYMERASE SIGMA-54 FACTOR"/>
    <property type="match status" value="1"/>
</dbReference>
<evidence type="ECO:0000256" key="1">
    <source>
        <dbReference type="ARBA" id="ARBA00008798"/>
    </source>
</evidence>
<accession>A0A5R8K9C1</accession>